<feature type="compositionally biased region" description="Low complexity" evidence="1">
    <location>
        <begin position="79"/>
        <end position="101"/>
    </location>
</feature>
<sequence>MRIFFAVILFAIIAIAIIVMVIINFAYRGIRKMREAAEDSYYIRQKRKEQKEKNPFGNDYFKSADSKSQGSRTQRQYTSSAQSGQSKSSAQERTTTRKTTTSSGVTIIDDRETEEKKKIFDHNDGEYVEFEEVGE</sequence>
<evidence type="ECO:0008006" key="5">
    <source>
        <dbReference type="Google" id="ProtNLM"/>
    </source>
</evidence>
<accession>A0A1I0NWX7</accession>
<evidence type="ECO:0000313" key="3">
    <source>
        <dbReference type="EMBL" id="SEW06355.1"/>
    </source>
</evidence>
<gene>
    <name evidence="3" type="ORF">SAMN04487850_1417</name>
</gene>
<keyword evidence="2" id="KW-0812">Transmembrane</keyword>
<dbReference type="Proteomes" id="UP000199373">
    <property type="component" value="Unassembled WGS sequence"/>
</dbReference>
<feature type="compositionally biased region" description="Acidic residues" evidence="1">
    <location>
        <begin position="126"/>
        <end position="135"/>
    </location>
</feature>
<organism evidence="3 4">
    <name type="scientific">Prevotella aff. ruminicola Tc2-24</name>
    <dbReference type="NCBI Taxonomy" id="81582"/>
    <lineage>
        <taxon>Bacteria</taxon>
        <taxon>Pseudomonadati</taxon>
        <taxon>Bacteroidota</taxon>
        <taxon>Bacteroidia</taxon>
        <taxon>Bacteroidales</taxon>
        <taxon>Prevotellaceae</taxon>
        <taxon>Prevotella</taxon>
    </lineage>
</organism>
<name>A0A1I0NWX7_9BACT</name>
<dbReference type="AlphaFoldDB" id="A0A1I0NWX7"/>
<dbReference type="InterPro" id="IPR032272">
    <property type="entry name" value="DUF4834"/>
</dbReference>
<feature type="compositionally biased region" description="Basic and acidic residues" evidence="1">
    <location>
        <begin position="108"/>
        <end position="125"/>
    </location>
</feature>
<keyword evidence="2" id="KW-1133">Transmembrane helix</keyword>
<keyword evidence="4" id="KW-1185">Reference proteome</keyword>
<reference evidence="3 4" key="1">
    <citation type="submission" date="2016-10" db="EMBL/GenBank/DDBJ databases">
        <authorList>
            <person name="de Groot N.N."/>
        </authorList>
    </citation>
    <scope>NUCLEOTIDE SEQUENCE [LARGE SCALE GENOMIC DNA]</scope>
    <source>
        <strain evidence="3 4">TC2-24</strain>
    </source>
</reference>
<feature type="transmembrane region" description="Helical" evidence="2">
    <location>
        <begin position="6"/>
        <end position="27"/>
    </location>
</feature>
<evidence type="ECO:0000256" key="1">
    <source>
        <dbReference type="SAM" id="MobiDB-lite"/>
    </source>
</evidence>
<dbReference type="EMBL" id="FOIQ01000003">
    <property type="protein sequence ID" value="SEW06355.1"/>
    <property type="molecule type" value="Genomic_DNA"/>
</dbReference>
<feature type="compositionally biased region" description="Polar residues" evidence="1">
    <location>
        <begin position="66"/>
        <end position="78"/>
    </location>
</feature>
<evidence type="ECO:0000256" key="2">
    <source>
        <dbReference type="SAM" id="Phobius"/>
    </source>
</evidence>
<dbReference type="Pfam" id="PF16118">
    <property type="entry name" value="DUF4834"/>
    <property type="match status" value="1"/>
</dbReference>
<feature type="region of interest" description="Disordered" evidence="1">
    <location>
        <begin position="47"/>
        <end position="135"/>
    </location>
</feature>
<proteinExistence type="predicted"/>
<keyword evidence="2" id="KW-0472">Membrane</keyword>
<dbReference type="RefSeq" id="WP_177178401.1">
    <property type="nucleotide sequence ID" value="NZ_FOIQ01000003.1"/>
</dbReference>
<evidence type="ECO:0000313" key="4">
    <source>
        <dbReference type="Proteomes" id="UP000199373"/>
    </source>
</evidence>
<protein>
    <recommendedName>
        <fullName evidence="5">DUF4834 family protein</fullName>
    </recommendedName>
</protein>